<protein>
    <submittedName>
        <fullName evidence="1">Uncharacterized protein</fullName>
    </submittedName>
</protein>
<sequence length="104" mass="11668">MNLDRESLEKLASNLQFKAFLVELKAFNSGNPFAEIDDAALAHKLKVIARQLEPKLTRDNRSVSSDGLKAMSARSQPMTLADCKNVVYDYSNGRRIRRVDIDGL</sequence>
<organism evidence="1">
    <name type="scientific">uncultured Microgenomates bacterium Rifle_16ft_4_minimus_37633</name>
    <dbReference type="NCBI Taxonomy" id="1665114"/>
    <lineage>
        <taxon>Bacteria</taxon>
        <taxon>Candidatus Microgenomatota</taxon>
        <taxon>environmental samples</taxon>
    </lineage>
</organism>
<evidence type="ECO:0000313" key="1">
    <source>
        <dbReference type="EMBL" id="AKQ02308.1"/>
    </source>
</evidence>
<dbReference type="EMBL" id="KT006999">
    <property type="protein sequence ID" value="AKQ02308.1"/>
    <property type="molecule type" value="Genomic_DNA"/>
</dbReference>
<name>A0A0H4T3R1_9BACT</name>
<dbReference type="AlphaFoldDB" id="A0A0H4T3R1"/>
<proteinExistence type="predicted"/>
<accession>A0A0H4T3R1</accession>
<reference evidence="1" key="1">
    <citation type="journal article" date="2015" name="ISME J.">
        <title>Aquifer environment selects for microbial species cohorts in sediment and groundwater.</title>
        <authorList>
            <person name="Hug L.A."/>
            <person name="Thomas B.C."/>
            <person name="Brown C.T."/>
            <person name="Frischkorn K.R."/>
            <person name="Williams K.H."/>
            <person name="Tringe S.G."/>
            <person name="Banfield J.F."/>
        </authorList>
    </citation>
    <scope>NUCLEOTIDE SEQUENCE</scope>
</reference>